<gene>
    <name evidence="2" type="ORF">KDA82_03375</name>
</gene>
<accession>A0A8T4ILD1</accession>
<dbReference type="EMBL" id="JAGSMN010000065">
    <property type="protein sequence ID" value="MBR7672092.1"/>
    <property type="molecule type" value="Genomic_DNA"/>
</dbReference>
<dbReference type="InterPro" id="IPR056918">
    <property type="entry name" value="8xMP"/>
</dbReference>
<keyword evidence="1" id="KW-0812">Transmembrane</keyword>
<reference evidence="2" key="1">
    <citation type="submission" date="2021-04" db="EMBL/GenBank/DDBJ databases">
        <title>Sequencing of actinobacteria type strains.</title>
        <authorList>
            <person name="Nguyen G.-S."/>
            <person name="Wentzel A."/>
        </authorList>
    </citation>
    <scope>NUCLEOTIDE SEQUENCE</scope>
    <source>
        <strain evidence="2">DSM 42095</strain>
    </source>
</reference>
<feature type="transmembrane region" description="Helical" evidence="1">
    <location>
        <begin position="50"/>
        <end position="68"/>
    </location>
</feature>
<dbReference type="AlphaFoldDB" id="A0A8T4ILD1"/>
<evidence type="ECO:0008006" key="4">
    <source>
        <dbReference type="Google" id="ProtNLM"/>
    </source>
</evidence>
<comment type="caution">
    <text evidence="2">The sequence shown here is derived from an EMBL/GenBank/DDBJ whole genome shotgun (WGS) entry which is preliminary data.</text>
</comment>
<sequence>MLELYKLAVEMADRVSARRGLANAFFLSVQTAFVGTIGISLVNLRQEPAWTAPVIALAGVTISITWWLQLRSYRDLNRAKFKVINAIEKQLPAKVFTDEWRHLTQTPAPSWRTRYAELGFSERMIPWVFALVHGLLCLGRLLA</sequence>
<protein>
    <recommendedName>
        <fullName evidence="4">Small integral membrane protein</fullName>
    </recommendedName>
</protein>
<proteinExistence type="predicted"/>
<organism evidence="2 3">
    <name type="scientific">Streptomyces daliensis</name>
    <dbReference type="NCBI Taxonomy" id="299421"/>
    <lineage>
        <taxon>Bacteria</taxon>
        <taxon>Bacillati</taxon>
        <taxon>Actinomycetota</taxon>
        <taxon>Actinomycetes</taxon>
        <taxon>Kitasatosporales</taxon>
        <taxon>Streptomycetaceae</taxon>
        <taxon>Streptomyces</taxon>
    </lineage>
</organism>
<dbReference type="Proteomes" id="UP000675554">
    <property type="component" value="Unassembled WGS sequence"/>
</dbReference>
<evidence type="ECO:0000256" key="1">
    <source>
        <dbReference type="SAM" id="Phobius"/>
    </source>
</evidence>
<name>A0A8T4ILD1_9ACTN</name>
<keyword evidence="3" id="KW-1185">Reference proteome</keyword>
<dbReference type="Pfam" id="PF24838">
    <property type="entry name" value="8xMP"/>
    <property type="match status" value="1"/>
</dbReference>
<feature type="transmembrane region" description="Helical" evidence="1">
    <location>
        <begin position="21"/>
        <end position="44"/>
    </location>
</feature>
<evidence type="ECO:0000313" key="2">
    <source>
        <dbReference type="EMBL" id="MBR7672092.1"/>
    </source>
</evidence>
<keyword evidence="1" id="KW-1133">Transmembrane helix</keyword>
<keyword evidence="1" id="KW-0472">Membrane</keyword>
<evidence type="ECO:0000313" key="3">
    <source>
        <dbReference type="Proteomes" id="UP000675554"/>
    </source>
</evidence>